<gene>
    <name evidence="2" type="ORF">KC19_4G045800</name>
</gene>
<feature type="region of interest" description="Disordered" evidence="1">
    <location>
        <begin position="358"/>
        <end position="398"/>
    </location>
</feature>
<sequence length="418" mass="45165">MMVIDSVHSSGVSRMHAGQIRRMKIVRPLHSLEGFEANIPILASLSTVEEKSNTGAGNLERRQSLVIRRRIMVPQLEENDDAGFHQLTPALLNQSNSSTTTTSLNYFQEKKSMDHSTVQYHIDVVLPRSSPSTKDQVCDSSAAIMTKPPKKIHLFDLNKLPTSPDGLNPVESPTSTIASADSTTHVNTNAAPIPVMATDMTFFSDSSPSIVKTFTDVEGDAHRGGARLAVDLGLLPPTSPETTRRHNIEGLSMQTQCTDLPTPARKRLRKLSEYAGAHGSTSLDTSIGKSETTDGGEVCIRRDVTKTLALPEPKTKVLTKVVVDDEIWAAACVLMTLSWSRKRRRVSSIAEGSRVFLDEEEGGGAGPSSPCGSDLAASETTSSRSLGSGGSVLLRPSNKQRYRSVGELMAQTSTLKRV</sequence>
<evidence type="ECO:0000313" key="3">
    <source>
        <dbReference type="Proteomes" id="UP000822688"/>
    </source>
</evidence>
<comment type="caution">
    <text evidence="2">The sequence shown here is derived from an EMBL/GenBank/DDBJ whole genome shotgun (WGS) entry which is preliminary data.</text>
</comment>
<feature type="compositionally biased region" description="Low complexity" evidence="1">
    <location>
        <begin position="382"/>
        <end position="397"/>
    </location>
</feature>
<organism evidence="2 3">
    <name type="scientific">Ceratodon purpureus</name>
    <name type="common">Fire moss</name>
    <name type="synonym">Dicranum purpureum</name>
    <dbReference type="NCBI Taxonomy" id="3225"/>
    <lineage>
        <taxon>Eukaryota</taxon>
        <taxon>Viridiplantae</taxon>
        <taxon>Streptophyta</taxon>
        <taxon>Embryophyta</taxon>
        <taxon>Bryophyta</taxon>
        <taxon>Bryophytina</taxon>
        <taxon>Bryopsida</taxon>
        <taxon>Dicranidae</taxon>
        <taxon>Pseudoditrichales</taxon>
        <taxon>Ditrichaceae</taxon>
        <taxon>Ceratodon</taxon>
    </lineage>
</organism>
<dbReference type="Proteomes" id="UP000822688">
    <property type="component" value="Chromosome 4"/>
</dbReference>
<reference evidence="2" key="1">
    <citation type="submission" date="2020-06" db="EMBL/GenBank/DDBJ databases">
        <title>WGS assembly of Ceratodon purpureus strain R40.</title>
        <authorList>
            <person name="Carey S.B."/>
            <person name="Jenkins J."/>
            <person name="Shu S."/>
            <person name="Lovell J.T."/>
            <person name="Sreedasyam A."/>
            <person name="Maumus F."/>
            <person name="Tiley G.P."/>
            <person name="Fernandez-Pozo N."/>
            <person name="Barry K."/>
            <person name="Chen C."/>
            <person name="Wang M."/>
            <person name="Lipzen A."/>
            <person name="Daum C."/>
            <person name="Saski C.A."/>
            <person name="Payton A.C."/>
            <person name="Mcbreen J.C."/>
            <person name="Conrad R.E."/>
            <person name="Kollar L.M."/>
            <person name="Olsson S."/>
            <person name="Huttunen S."/>
            <person name="Landis J.B."/>
            <person name="Wickett N.J."/>
            <person name="Johnson M.G."/>
            <person name="Rensing S.A."/>
            <person name="Grimwood J."/>
            <person name="Schmutz J."/>
            <person name="Mcdaniel S.F."/>
        </authorList>
    </citation>
    <scope>NUCLEOTIDE SEQUENCE</scope>
    <source>
        <strain evidence="2">R40</strain>
    </source>
</reference>
<protein>
    <submittedName>
        <fullName evidence="2">Uncharacterized protein</fullName>
    </submittedName>
</protein>
<evidence type="ECO:0000256" key="1">
    <source>
        <dbReference type="SAM" id="MobiDB-lite"/>
    </source>
</evidence>
<keyword evidence="3" id="KW-1185">Reference proteome</keyword>
<dbReference type="AlphaFoldDB" id="A0A8T0I546"/>
<proteinExistence type="predicted"/>
<dbReference type="EMBL" id="CM026424">
    <property type="protein sequence ID" value="KAG0578730.1"/>
    <property type="molecule type" value="Genomic_DNA"/>
</dbReference>
<evidence type="ECO:0000313" key="2">
    <source>
        <dbReference type="EMBL" id="KAG0578730.1"/>
    </source>
</evidence>
<accession>A0A8T0I546</accession>
<name>A0A8T0I546_CERPU</name>